<dbReference type="EMBL" id="CM042885">
    <property type="protein sequence ID" value="KAI4365920.1"/>
    <property type="molecule type" value="Genomic_DNA"/>
</dbReference>
<reference evidence="2" key="1">
    <citation type="journal article" date="2023" name="Front. Plant Sci.">
        <title>Chromosomal-level genome assembly of Melastoma candidum provides insights into trichome evolution.</title>
        <authorList>
            <person name="Zhong Y."/>
            <person name="Wu W."/>
            <person name="Sun C."/>
            <person name="Zou P."/>
            <person name="Liu Y."/>
            <person name="Dai S."/>
            <person name="Zhou R."/>
        </authorList>
    </citation>
    <scope>NUCLEOTIDE SEQUENCE [LARGE SCALE GENOMIC DNA]</scope>
</reference>
<proteinExistence type="predicted"/>
<gene>
    <name evidence="1" type="ORF">MLD38_021858</name>
</gene>
<keyword evidence="2" id="KW-1185">Reference proteome</keyword>
<dbReference type="Proteomes" id="UP001057402">
    <property type="component" value="Chromosome 6"/>
</dbReference>
<accession>A0ACB9QHG1</accession>
<organism evidence="1 2">
    <name type="scientific">Melastoma candidum</name>
    <dbReference type="NCBI Taxonomy" id="119954"/>
    <lineage>
        <taxon>Eukaryota</taxon>
        <taxon>Viridiplantae</taxon>
        <taxon>Streptophyta</taxon>
        <taxon>Embryophyta</taxon>
        <taxon>Tracheophyta</taxon>
        <taxon>Spermatophyta</taxon>
        <taxon>Magnoliopsida</taxon>
        <taxon>eudicotyledons</taxon>
        <taxon>Gunneridae</taxon>
        <taxon>Pentapetalae</taxon>
        <taxon>rosids</taxon>
        <taxon>malvids</taxon>
        <taxon>Myrtales</taxon>
        <taxon>Melastomataceae</taxon>
        <taxon>Melastomatoideae</taxon>
        <taxon>Melastomateae</taxon>
        <taxon>Melastoma</taxon>
    </lineage>
</organism>
<sequence length="114" mass="12501">MPNPSRFSLRCHPWSRTFASSISSVKVVSADLSHCNTQSWVKGFVGLSQLADGYFEGYTCGCHNGQHPTKPGMTDLFDINAGMVKSLAEAVVDNWPNALVHIIINLVFFISNTL</sequence>
<comment type="caution">
    <text evidence="1">The sequence shown here is derived from an EMBL/GenBank/DDBJ whole genome shotgun (WGS) entry which is preliminary data.</text>
</comment>
<name>A0ACB9QHG1_9MYRT</name>
<evidence type="ECO:0000313" key="2">
    <source>
        <dbReference type="Proteomes" id="UP001057402"/>
    </source>
</evidence>
<protein>
    <submittedName>
        <fullName evidence="1">Uncharacterized protein</fullName>
    </submittedName>
</protein>
<evidence type="ECO:0000313" key="1">
    <source>
        <dbReference type="EMBL" id="KAI4365920.1"/>
    </source>
</evidence>